<reference evidence="1 2" key="1">
    <citation type="journal article" date="2021" name="Environ. Microbiol.">
        <title>New insights into the diversity and evolution of the archaeal mobilome from three complete genomes of Saccharolobus shibatae.</title>
        <authorList>
            <person name="Medvedeva S."/>
            <person name="Brandt D."/>
            <person name="Cvirkaite-Krupovic V."/>
            <person name="Liu Y."/>
            <person name="Severinov K."/>
            <person name="Ishino S."/>
            <person name="Ishino Y."/>
            <person name="Prangishvili D."/>
            <person name="Kalinowski J."/>
            <person name="Krupovic M."/>
        </authorList>
    </citation>
    <scope>NUCLEOTIDE SEQUENCE [LARGE SCALE GENOMIC DNA]</scope>
    <source>
        <strain evidence="1 2">S38A</strain>
    </source>
</reference>
<evidence type="ECO:0000313" key="2">
    <source>
        <dbReference type="Proteomes" id="UP000694036"/>
    </source>
</evidence>
<protein>
    <submittedName>
        <fullName evidence="1">Uncharacterized protein</fullName>
    </submittedName>
</protein>
<dbReference type="Proteomes" id="UP000694036">
    <property type="component" value="Chromosome"/>
</dbReference>
<organism evidence="1 2">
    <name type="scientific">Saccharolobus shibatae</name>
    <dbReference type="NCBI Taxonomy" id="2286"/>
    <lineage>
        <taxon>Archaea</taxon>
        <taxon>Thermoproteota</taxon>
        <taxon>Thermoprotei</taxon>
        <taxon>Sulfolobales</taxon>
        <taxon>Sulfolobaceae</taxon>
        <taxon>Saccharolobus</taxon>
    </lineage>
</organism>
<sequence>MSEDEIIDLIFNNQRDIRQGTAIRKENNEVLNKLNEIEKLLQYLIKSKERGVQQNVSLCEQILSSAYVILDDSIGNISRNYYVVELDSSRKLITFRDTIELLNFYFSQTINEQDLDDKLPKRLVPLFRFMRRNGLIYFDYDKKRYLIVDYK</sequence>
<proteinExistence type="predicted"/>
<gene>
    <name evidence="1" type="ORF">J5U22_01232</name>
</gene>
<dbReference type="AlphaFoldDB" id="A0A8F5C0G2"/>
<name>A0A8F5C0G2_9CREN</name>
<accession>A0A8F5C0G2</accession>
<evidence type="ECO:0000313" key="1">
    <source>
        <dbReference type="EMBL" id="QXJ34685.1"/>
    </source>
</evidence>
<dbReference type="EMBL" id="CP077713">
    <property type="protein sequence ID" value="QXJ34685.1"/>
    <property type="molecule type" value="Genomic_DNA"/>
</dbReference>
<dbReference type="GeneID" id="65556662"/>
<dbReference type="RefSeq" id="WP_218259930.1">
    <property type="nucleotide sequence ID" value="NZ_CP077713.1"/>
</dbReference>
<keyword evidence="2" id="KW-1185">Reference proteome</keyword>